<sequence>MTSERAASASSTVAASGTSGLLSARVSSALTRYRVLAITTGIWLLVLTVEMIMKYPMNMDLPEWARIIPIVHGWVYFVYLIMATDLAVKARWRPFPTIGVLLAGTVPFLSFYVEHRVTQKVRAGQRL</sequence>
<accession>A0A839RHZ0</accession>
<evidence type="ECO:0000256" key="6">
    <source>
        <dbReference type="SAM" id="Phobius"/>
    </source>
</evidence>
<dbReference type="InterPro" id="IPR023845">
    <property type="entry name" value="DUF3817_TM"/>
</dbReference>
<evidence type="ECO:0000259" key="7">
    <source>
        <dbReference type="Pfam" id="PF12823"/>
    </source>
</evidence>
<name>A0A839RHZ0_9ACTN</name>
<keyword evidence="3 6" id="KW-0812">Transmembrane</keyword>
<dbReference type="Pfam" id="PF12823">
    <property type="entry name" value="DUF3817"/>
    <property type="match status" value="1"/>
</dbReference>
<feature type="transmembrane region" description="Helical" evidence="6">
    <location>
        <begin position="94"/>
        <end position="113"/>
    </location>
</feature>
<keyword evidence="2" id="KW-1003">Cell membrane</keyword>
<feature type="transmembrane region" description="Helical" evidence="6">
    <location>
        <begin position="64"/>
        <end position="82"/>
    </location>
</feature>
<keyword evidence="4 6" id="KW-1133">Transmembrane helix</keyword>
<protein>
    <submittedName>
        <fullName evidence="8">Integral membrane protein</fullName>
    </submittedName>
</protein>
<dbReference type="GO" id="GO:0005886">
    <property type="term" value="C:plasma membrane"/>
    <property type="evidence" value="ECO:0007669"/>
    <property type="project" value="UniProtKB-SubCell"/>
</dbReference>
<keyword evidence="5 6" id="KW-0472">Membrane</keyword>
<comment type="subcellular location">
    <subcellularLocation>
        <location evidence="1">Cell membrane</location>
        <topology evidence="1">Multi-pass membrane protein</topology>
    </subcellularLocation>
</comment>
<evidence type="ECO:0000313" key="9">
    <source>
        <dbReference type="Proteomes" id="UP000567922"/>
    </source>
</evidence>
<dbReference type="NCBIfam" id="TIGR03954">
    <property type="entry name" value="integ_memb_HG"/>
    <property type="match status" value="1"/>
</dbReference>
<gene>
    <name evidence="8" type="ORF">FHU29_000248</name>
</gene>
<evidence type="ECO:0000256" key="2">
    <source>
        <dbReference type="ARBA" id="ARBA00022475"/>
    </source>
</evidence>
<dbReference type="EMBL" id="JACHWS010000001">
    <property type="protein sequence ID" value="MBB3035814.1"/>
    <property type="molecule type" value="Genomic_DNA"/>
</dbReference>
<feature type="transmembrane region" description="Helical" evidence="6">
    <location>
        <begin position="33"/>
        <end position="52"/>
    </location>
</feature>
<evidence type="ECO:0000256" key="5">
    <source>
        <dbReference type="ARBA" id="ARBA00023136"/>
    </source>
</evidence>
<dbReference type="PANTHER" id="PTHR40077:SF2">
    <property type="entry name" value="MEMBRANE PROTEIN"/>
    <property type="match status" value="1"/>
</dbReference>
<proteinExistence type="predicted"/>
<evidence type="ECO:0000256" key="4">
    <source>
        <dbReference type="ARBA" id="ARBA00022989"/>
    </source>
</evidence>
<keyword evidence="9" id="KW-1185">Reference proteome</keyword>
<organism evidence="8 9">
    <name type="scientific">Hoyosella altamirensis</name>
    <dbReference type="NCBI Taxonomy" id="616997"/>
    <lineage>
        <taxon>Bacteria</taxon>
        <taxon>Bacillati</taxon>
        <taxon>Actinomycetota</taxon>
        <taxon>Actinomycetes</taxon>
        <taxon>Mycobacteriales</taxon>
        <taxon>Hoyosellaceae</taxon>
        <taxon>Hoyosella</taxon>
    </lineage>
</organism>
<evidence type="ECO:0000256" key="1">
    <source>
        <dbReference type="ARBA" id="ARBA00004651"/>
    </source>
</evidence>
<dbReference type="AlphaFoldDB" id="A0A839RHZ0"/>
<evidence type="ECO:0000313" key="8">
    <source>
        <dbReference type="EMBL" id="MBB3035814.1"/>
    </source>
</evidence>
<reference evidence="8 9" key="1">
    <citation type="submission" date="2020-08" db="EMBL/GenBank/DDBJ databases">
        <title>Sequencing the genomes of 1000 actinobacteria strains.</title>
        <authorList>
            <person name="Klenk H.-P."/>
        </authorList>
    </citation>
    <scope>NUCLEOTIDE SEQUENCE [LARGE SCALE GENOMIC DNA]</scope>
    <source>
        <strain evidence="8 9">DSM 45258</strain>
    </source>
</reference>
<dbReference type="PANTHER" id="PTHR40077">
    <property type="entry name" value="MEMBRANE PROTEIN-RELATED"/>
    <property type="match status" value="1"/>
</dbReference>
<dbReference type="Proteomes" id="UP000567922">
    <property type="component" value="Unassembled WGS sequence"/>
</dbReference>
<evidence type="ECO:0000256" key="3">
    <source>
        <dbReference type="ARBA" id="ARBA00022692"/>
    </source>
</evidence>
<comment type="caution">
    <text evidence="8">The sequence shown here is derived from an EMBL/GenBank/DDBJ whole genome shotgun (WGS) entry which is preliminary data.</text>
</comment>
<feature type="domain" description="DUF3817" evidence="7">
    <location>
        <begin position="30"/>
        <end position="118"/>
    </location>
</feature>